<dbReference type="PANTHER" id="PTHR43877:SF2">
    <property type="entry name" value="AMINOALKYLPHOSPHONATE N-ACETYLTRANSFERASE-RELATED"/>
    <property type="match status" value="1"/>
</dbReference>
<gene>
    <name evidence="4" type="ORF">DLJ58_25370</name>
</gene>
<keyword evidence="1 4" id="KW-0808">Transferase</keyword>
<dbReference type="AlphaFoldDB" id="A0A3N9XGJ5"/>
<dbReference type="InterPro" id="IPR000182">
    <property type="entry name" value="GNAT_dom"/>
</dbReference>
<dbReference type="RefSeq" id="WP_124859959.1">
    <property type="nucleotide sequence ID" value="NZ_JBEXYX010000021.1"/>
</dbReference>
<dbReference type="Gene3D" id="3.40.630.30">
    <property type="match status" value="1"/>
</dbReference>
<organism evidence="4 5">
    <name type="scientific">Micromonospora arida</name>
    <dbReference type="NCBI Taxonomy" id="2203715"/>
    <lineage>
        <taxon>Bacteria</taxon>
        <taxon>Bacillati</taxon>
        <taxon>Actinomycetota</taxon>
        <taxon>Actinomycetes</taxon>
        <taxon>Micromonosporales</taxon>
        <taxon>Micromonosporaceae</taxon>
        <taxon>Micromonospora</taxon>
    </lineage>
</organism>
<dbReference type="Pfam" id="PF00583">
    <property type="entry name" value="Acetyltransf_1"/>
    <property type="match status" value="1"/>
</dbReference>
<dbReference type="SUPFAM" id="SSF55729">
    <property type="entry name" value="Acyl-CoA N-acyltransferases (Nat)"/>
    <property type="match status" value="1"/>
</dbReference>
<comment type="caution">
    <text evidence="4">The sequence shown here is derived from an EMBL/GenBank/DDBJ whole genome shotgun (WGS) entry which is preliminary data.</text>
</comment>
<protein>
    <submittedName>
        <fullName evidence="4">GNAT family N-acetyltransferase</fullName>
    </submittedName>
</protein>
<dbReference type="InterPro" id="IPR050832">
    <property type="entry name" value="Bact_Acetyltransf"/>
</dbReference>
<evidence type="ECO:0000256" key="1">
    <source>
        <dbReference type="ARBA" id="ARBA00022679"/>
    </source>
</evidence>
<feature type="domain" description="N-acetyltransferase" evidence="3">
    <location>
        <begin position="4"/>
        <end position="149"/>
    </location>
</feature>
<sequence>MSILEFRPVRPVGSETALLDWQRIHNLIIPTDPLSVDEIAVRAQRNILEVAYAGTVPVGCSTVRPPEFDSAPGTVIARVLPEHRRHGYGEQIYERGLAAVRELGAHVVQTVILASNDDGLRFARRHGFVEIERYVLPGDTVAFVDLQLA</sequence>
<accession>A0A3N9XGJ5</accession>
<evidence type="ECO:0000256" key="2">
    <source>
        <dbReference type="ARBA" id="ARBA00023315"/>
    </source>
</evidence>
<dbReference type="Proteomes" id="UP000266889">
    <property type="component" value="Unassembled WGS sequence"/>
</dbReference>
<name>A0A3N9XGJ5_9ACTN</name>
<dbReference type="PANTHER" id="PTHR43877">
    <property type="entry name" value="AMINOALKYLPHOSPHONATE N-ACETYLTRANSFERASE-RELATED-RELATED"/>
    <property type="match status" value="1"/>
</dbReference>
<dbReference type="CDD" id="cd04301">
    <property type="entry name" value="NAT_SF"/>
    <property type="match status" value="1"/>
</dbReference>
<proteinExistence type="predicted"/>
<keyword evidence="2" id="KW-0012">Acyltransferase</keyword>
<dbReference type="GO" id="GO:0016747">
    <property type="term" value="F:acyltransferase activity, transferring groups other than amino-acyl groups"/>
    <property type="evidence" value="ECO:0007669"/>
    <property type="project" value="InterPro"/>
</dbReference>
<dbReference type="PROSITE" id="PS51186">
    <property type="entry name" value="GNAT"/>
    <property type="match status" value="1"/>
</dbReference>
<dbReference type="OrthoDB" id="3376052at2"/>
<dbReference type="EMBL" id="QGSY01000252">
    <property type="protein sequence ID" value="RQX05687.1"/>
    <property type="molecule type" value="Genomic_DNA"/>
</dbReference>
<keyword evidence="5" id="KW-1185">Reference proteome</keyword>
<dbReference type="InterPro" id="IPR016181">
    <property type="entry name" value="Acyl_CoA_acyltransferase"/>
</dbReference>
<reference evidence="4 5" key="1">
    <citation type="submission" date="2018-05" db="EMBL/GenBank/DDBJ databases">
        <title>Micromonospora from Atacama Desert.</title>
        <authorList>
            <person name="Carro L."/>
            <person name="Goodfellow M."/>
            <person name="Klenk H.-P."/>
        </authorList>
    </citation>
    <scope>NUCLEOTIDE SEQUENCE [LARGE SCALE GENOMIC DNA]</scope>
    <source>
        <strain evidence="4 5">LB32</strain>
    </source>
</reference>
<evidence type="ECO:0000313" key="4">
    <source>
        <dbReference type="EMBL" id="RQX05687.1"/>
    </source>
</evidence>
<evidence type="ECO:0000259" key="3">
    <source>
        <dbReference type="PROSITE" id="PS51186"/>
    </source>
</evidence>
<evidence type="ECO:0000313" key="5">
    <source>
        <dbReference type="Proteomes" id="UP000266889"/>
    </source>
</evidence>